<organism evidence="2 3">
    <name type="scientific">Dorcoceras hygrometricum</name>
    <dbReference type="NCBI Taxonomy" id="472368"/>
    <lineage>
        <taxon>Eukaryota</taxon>
        <taxon>Viridiplantae</taxon>
        <taxon>Streptophyta</taxon>
        <taxon>Embryophyta</taxon>
        <taxon>Tracheophyta</taxon>
        <taxon>Spermatophyta</taxon>
        <taxon>Magnoliopsida</taxon>
        <taxon>eudicotyledons</taxon>
        <taxon>Gunneridae</taxon>
        <taxon>Pentapetalae</taxon>
        <taxon>asterids</taxon>
        <taxon>lamiids</taxon>
        <taxon>Lamiales</taxon>
        <taxon>Gesneriaceae</taxon>
        <taxon>Didymocarpoideae</taxon>
        <taxon>Trichosporeae</taxon>
        <taxon>Loxocarpinae</taxon>
        <taxon>Dorcoceras</taxon>
    </lineage>
</organism>
<gene>
    <name evidence="2" type="ORF">F511_15186</name>
</gene>
<evidence type="ECO:0000256" key="1">
    <source>
        <dbReference type="SAM" id="MobiDB-lite"/>
    </source>
</evidence>
<sequence length="74" mass="7780">MASGTLPHSGACGASGLLSRALLFHPKSAGTFDGAHQHIQVLETRGFFRNPTAPPLSSDSRRSRTLHVPAGKCI</sequence>
<name>A0A2Z7CN22_9LAMI</name>
<evidence type="ECO:0000313" key="3">
    <source>
        <dbReference type="Proteomes" id="UP000250235"/>
    </source>
</evidence>
<accession>A0A2Z7CN22</accession>
<feature type="region of interest" description="Disordered" evidence="1">
    <location>
        <begin position="50"/>
        <end position="74"/>
    </location>
</feature>
<keyword evidence="3" id="KW-1185">Reference proteome</keyword>
<evidence type="ECO:0000313" key="2">
    <source>
        <dbReference type="EMBL" id="KZV46176.1"/>
    </source>
</evidence>
<reference evidence="2 3" key="1">
    <citation type="journal article" date="2015" name="Proc. Natl. Acad. Sci. U.S.A.">
        <title>The resurrection genome of Boea hygrometrica: A blueprint for survival of dehydration.</title>
        <authorList>
            <person name="Xiao L."/>
            <person name="Yang G."/>
            <person name="Zhang L."/>
            <person name="Yang X."/>
            <person name="Zhao S."/>
            <person name="Ji Z."/>
            <person name="Zhou Q."/>
            <person name="Hu M."/>
            <person name="Wang Y."/>
            <person name="Chen M."/>
            <person name="Xu Y."/>
            <person name="Jin H."/>
            <person name="Xiao X."/>
            <person name="Hu G."/>
            <person name="Bao F."/>
            <person name="Hu Y."/>
            <person name="Wan P."/>
            <person name="Li L."/>
            <person name="Deng X."/>
            <person name="Kuang T."/>
            <person name="Xiang C."/>
            <person name="Zhu J.K."/>
            <person name="Oliver M.J."/>
            <person name="He Y."/>
        </authorList>
    </citation>
    <scope>NUCLEOTIDE SEQUENCE [LARGE SCALE GENOMIC DNA]</scope>
    <source>
        <strain evidence="3">cv. XS01</strain>
    </source>
</reference>
<proteinExistence type="predicted"/>
<dbReference type="Proteomes" id="UP000250235">
    <property type="component" value="Unassembled WGS sequence"/>
</dbReference>
<dbReference type="EMBL" id="KQ995695">
    <property type="protein sequence ID" value="KZV46176.1"/>
    <property type="molecule type" value="Genomic_DNA"/>
</dbReference>
<dbReference type="AlphaFoldDB" id="A0A2Z7CN22"/>
<protein>
    <submittedName>
        <fullName evidence="2">Uncharacterized protein</fullName>
    </submittedName>
</protein>